<organism evidence="6 7">
    <name type="scientific">Lentibacillus juripiscarius</name>
    <dbReference type="NCBI Taxonomy" id="257446"/>
    <lineage>
        <taxon>Bacteria</taxon>
        <taxon>Bacillati</taxon>
        <taxon>Bacillota</taxon>
        <taxon>Bacilli</taxon>
        <taxon>Bacillales</taxon>
        <taxon>Bacillaceae</taxon>
        <taxon>Lentibacillus</taxon>
    </lineage>
</organism>
<dbReference type="PANTHER" id="PTHR43003">
    <property type="entry name" value="DNA-3-METHYLADENINE GLYCOSYLASE"/>
    <property type="match status" value="1"/>
</dbReference>
<comment type="caution">
    <text evidence="6">The sequence shown here is derived from an EMBL/GenBank/DDBJ whole genome shotgun (WGS) entry which is preliminary data.</text>
</comment>
<comment type="catalytic activity">
    <reaction evidence="1">
        <text>Hydrolysis of alkylated DNA, releasing 3-methyladenine, 3-methylguanine, 7-methylguanine and 7-methyladenine.</text>
        <dbReference type="EC" id="3.2.2.21"/>
    </reaction>
</comment>
<evidence type="ECO:0000313" key="6">
    <source>
        <dbReference type="EMBL" id="MFD2761957.1"/>
    </source>
</evidence>
<keyword evidence="7" id="KW-1185">Reference proteome</keyword>
<dbReference type="Gene3D" id="1.10.1670.40">
    <property type="match status" value="1"/>
</dbReference>
<feature type="domain" description="HhH-GPD" evidence="5">
    <location>
        <begin position="50"/>
        <end position="206"/>
    </location>
</feature>
<evidence type="ECO:0000256" key="3">
    <source>
        <dbReference type="ARBA" id="ARBA00022763"/>
    </source>
</evidence>
<accession>A0ABW5V846</accession>
<evidence type="ECO:0000256" key="2">
    <source>
        <dbReference type="ARBA" id="ARBA00012000"/>
    </source>
</evidence>
<evidence type="ECO:0000313" key="7">
    <source>
        <dbReference type="Proteomes" id="UP001597502"/>
    </source>
</evidence>
<reference evidence="7" key="1">
    <citation type="journal article" date="2019" name="Int. J. Syst. Evol. Microbiol.">
        <title>The Global Catalogue of Microorganisms (GCM) 10K type strain sequencing project: providing services to taxonomists for standard genome sequencing and annotation.</title>
        <authorList>
            <consortium name="The Broad Institute Genomics Platform"/>
            <consortium name="The Broad Institute Genome Sequencing Center for Infectious Disease"/>
            <person name="Wu L."/>
            <person name="Ma J."/>
        </authorList>
    </citation>
    <scope>NUCLEOTIDE SEQUENCE [LARGE SCALE GENOMIC DNA]</scope>
    <source>
        <strain evidence="7">TISTR 1535</strain>
    </source>
</reference>
<name>A0ABW5V846_9BACI</name>
<dbReference type="InterPro" id="IPR051912">
    <property type="entry name" value="Alkylbase_DNA_Glycosylase/TA"/>
</dbReference>
<dbReference type="PANTHER" id="PTHR43003:SF5">
    <property type="entry name" value="DNA-3-METHYLADENINE GLYCOSYLASE"/>
    <property type="match status" value="1"/>
</dbReference>
<dbReference type="SUPFAM" id="SSF48150">
    <property type="entry name" value="DNA-glycosylase"/>
    <property type="match status" value="1"/>
</dbReference>
<dbReference type="Proteomes" id="UP001597502">
    <property type="component" value="Unassembled WGS sequence"/>
</dbReference>
<dbReference type="InterPro" id="IPR003265">
    <property type="entry name" value="HhH-GPD_domain"/>
</dbReference>
<protein>
    <recommendedName>
        <fullName evidence="2">DNA-3-methyladenine glycosylase II</fullName>
        <ecNumber evidence="2">3.2.2.21</ecNumber>
    </recommendedName>
</protein>
<evidence type="ECO:0000259" key="5">
    <source>
        <dbReference type="SMART" id="SM00478"/>
    </source>
</evidence>
<keyword evidence="3" id="KW-0227">DNA damage</keyword>
<evidence type="ECO:0000256" key="1">
    <source>
        <dbReference type="ARBA" id="ARBA00000086"/>
    </source>
</evidence>
<dbReference type="CDD" id="cd00056">
    <property type="entry name" value="ENDO3c"/>
    <property type="match status" value="1"/>
</dbReference>
<evidence type="ECO:0000256" key="4">
    <source>
        <dbReference type="ARBA" id="ARBA00023204"/>
    </source>
</evidence>
<keyword evidence="4" id="KW-0234">DNA repair</keyword>
<sequence>MEKLMIKQNDPSVIELGKADPQMNKLIHAVGDIEVAMRPDLFKSLVRSIIGQQISVAAASAIFKRLETMLENHITAEAISVVSDEQLRTIGLSGRKVIYLRDLAEKILRSEIVLDALHELDNDTVVKQLTSIKGIGKWTAEMFLVFSLGRMNVLAVDDIGIQRGAKWLYEVDKSERRKILLDRKTVWSPHLTIASFYLWEIEHLDFERKYESIDDLQ</sequence>
<dbReference type="EMBL" id="JBHUNA010000033">
    <property type="protein sequence ID" value="MFD2761957.1"/>
    <property type="molecule type" value="Genomic_DNA"/>
</dbReference>
<dbReference type="SMART" id="SM00478">
    <property type="entry name" value="ENDO3c"/>
    <property type="match status" value="1"/>
</dbReference>
<dbReference type="Pfam" id="PF00730">
    <property type="entry name" value="HhH-GPD"/>
    <property type="match status" value="1"/>
</dbReference>
<dbReference type="Gene3D" id="1.10.340.30">
    <property type="entry name" value="Hypothetical protein, domain 2"/>
    <property type="match status" value="1"/>
</dbReference>
<dbReference type="RefSeq" id="WP_382394982.1">
    <property type="nucleotide sequence ID" value="NZ_JBHUNA010000033.1"/>
</dbReference>
<dbReference type="InterPro" id="IPR011257">
    <property type="entry name" value="DNA_glycosylase"/>
</dbReference>
<dbReference type="EC" id="3.2.2.21" evidence="2"/>
<proteinExistence type="predicted"/>
<gene>
    <name evidence="6" type="ORF">ACFSUO_13445</name>
</gene>